<evidence type="ECO:0000256" key="1">
    <source>
        <dbReference type="ARBA" id="ARBA00004141"/>
    </source>
</evidence>
<dbReference type="AlphaFoldDB" id="A0A318JPZ3"/>
<dbReference type="InterPro" id="IPR015876">
    <property type="entry name" value="Acyl-CoA_DS"/>
</dbReference>
<keyword evidence="13" id="KW-1185">Reference proteome</keyword>
<evidence type="ECO:0000256" key="9">
    <source>
        <dbReference type="ARBA" id="ARBA00023136"/>
    </source>
</evidence>
<evidence type="ECO:0000256" key="5">
    <source>
        <dbReference type="ARBA" id="ARBA00022989"/>
    </source>
</evidence>
<dbReference type="OrthoDB" id="19906at2"/>
<proteinExistence type="inferred from homology"/>
<evidence type="ECO:0000256" key="3">
    <source>
        <dbReference type="ARBA" id="ARBA00022692"/>
    </source>
</evidence>
<sequence>MDGRRHHVFILLISIVPLLGVFAAMILLWNRYFHLSDLVAFVAMYIVAGLGVSTGYHRLFAHRAFKTSRPLRIFFAVAGSIGAQGPALIWTAHHRRHHRVADKAGDPHSPYLDLEPGTKAGLKGLWHAHLGWLFDKELTSDPVRYCPDLARDKDIRWASNNFAWLVLLGIVLPGFIGLAVGHTPASFLTGMLWGGLVRIFVGNHATYAVNSIGHVFGSRRFSTPDESRNNGWLAVLSFGESWHNNHHAFPRSARHGLRWYELDISAIVIKVLEQLHLVHDVIRIDRARQSQRQAVWAPTGGGRFARSTPAKPLAESATNTVGIVDVE</sequence>
<evidence type="ECO:0000256" key="10">
    <source>
        <dbReference type="SAM" id="Phobius"/>
    </source>
</evidence>
<evidence type="ECO:0000256" key="6">
    <source>
        <dbReference type="ARBA" id="ARBA00023002"/>
    </source>
</evidence>
<evidence type="ECO:0000259" key="11">
    <source>
        <dbReference type="Pfam" id="PF00487"/>
    </source>
</evidence>
<dbReference type="EMBL" id="QJKF01000022">
    <property type="protein sequence ID" value="PXX54892.1"/>
    <property type="molecule type" value="Genomic_DNA"/>
</dbReference>
<keyword evidence="6" id="KW-0560">Oxidoreductase</keyword>
<evidence type="ECO:0000256" key="8">
    <source>
        <dbReference type="ARBA" id="ARBA00023098"/>
    </source>
</evidence>
<evidence type="ECO:0000313" key="13">
    <source>
        <dbReference type="Proteomes" id="UP000247569"/>
    </source>
</evidence>
<feature type="transmembrane region" description="Helical" evidence="10">
    <location>
        <begin position="162"/>
        <end position="181"/>
    </location>
</feature>
<keyword evidence="5 10" id="KW-1133">Transmembrane helix</keyword>
<comment type="subcellular location">
    <subcellularLocation>
        <location evidence="1">Membrane</location>
        <topology evidence="1">Multi-pass membrane protein</topology>
    </subcellularLocation>
</comment>
<dbReference type="PRINTS" id="PR00075">
    <property type="entry name" value="FACDDSATRASE"/>
</dbReference>
<dbReference type="GO" id="GO:0016717">
    <property type="term" value="F:oxidoreductase activity, acting on paired donors, with oxidation of a pair of donors resulting in the reduction of molecular oxygen to two molecules of water"/>
    <property type="evidence" value="ECO:0007669"/>
    <property type="project" value="InterPro"/>
</dbReference>
<name>A0A318JPZ3_9NOCA</name>
<feature type="domain" description="Fatty acid desaturase" evidence="11">
    <location>
        <begin position="40"/>
        <end position="263"/>
    </location>
</feature>
<evidence type="ECO:0000256" key="4">
    <source>
        <dbReference type="ARBA" id="ARBA00022832"/>
    </source>
</evidence>
<accession>A0A318JPZ3</accession>
<feature type="transmembrane region" description="Helical" evidence="10">
    <location>
        <begin position="7"/>
        <end position="32"/>
    </location>
</feature>
<evidence type="ECO:0000313" key="12">
    <source>
        <dbReference type="EMBL" id="PXX54892.1"/>
    </source>
</evidence>
<feature type="transmembrane region" description="Helical" evidence="10">
    <location>
        <begin position="38"/>
        <end position="59"/>
    </location>
</feature>
<dbReference type="InterPro" id="IPR005804">
    <property type="entry name" value="FA_desaturase_dom"/>
</dbReference>
<reference evidence="12 13" key="1">
    <citation type="submission" date="2018-05" db="EMBL/GenBank/DDBJ databases">
        <title>Genomic Encyclopedia of Type Strains, Phase IV (KMG-IV): sequencing the most valuable type-strain genomes for metagenomic binning, comparative biology and taxonomic classification.</title>
        <authorList>
            <person name="Goeker M."/>
        </authorList>
    </citation>
    <scope>NUCLEOTIDE SEQUENCE [LARGE SCALE GENOMIC DNA]</scope>
    <source>
        <strain evidence="12 13">DSM 44704</strain>
    </source>
</reference>
<evidence type="ECO:0000256" key="7">
    <source>
        <dbReference type="ARBA" id="ARBA00023004"/>
    </source>
</evidence>
<keyword evidence="9 10" id="KW-0472">Membrane</keyword>
<dbReference type="CDD" id="cd03505">
    <property type="entry name" value="Delta9-FADS-like"/>
    <property type="match status" value="1"/>
</dbReference>
<comment type="similarity">
    <text evidence="2">Belongs to the fatty acid desaturase type 2 family.</text>
</comment>
<keyword evidence="4" id="KW-0276">Fatty acid metabolism</keyword>
<dbReference type="PANTHER" id="PTHR11351:SF3">
    <property type="entry name" value="BLL4393 PROTEIN"/>
    <property type="match status" value="1"/>
</dbReference>
<comment type="caution">
    <text evidence="12">The sequence shown here is derived from an EMBL/GenBank/DDBJ whole genome shotgun (WGS) entry which is preliminary data.</text>
</comment>
<protein>
    <submittedName>
        <fullName evidence="12">Stearoyl-CoA desaturase (Delta-9 desaturase)</fullName>
    </submittedName>
</protein>
<keyword evidence="3 10" id="KW-0812">Transmembrane</keyword>
<keyword evidence="7" id="KW-0408">Iron</keyword>
<dbReference type="GO" id="GO:0016020">
    <property type="term" value="C:membrane"/>
    <property type="evidence" value="ECO:0007669"/>
    <property type="project" value="UniProtKB-SubCell"/>
</dbReference>
<dbReference type="Proteomes" id="UP000247569">
    <property type="component" value="Unassembled WGS sequence"/>
</dbReference>
<dbReference type="PANTHER" id="PTHR11351">
    <property type="entry name" value="ACYL-COA DESATURASE"/>
    <property type="match status" value="1"/>
</dbReference>
<evidence type="ECO:0000256" key="2">
    <source>
        <dbReference type="ARBA" id="ARBA00008749"/>
    </source>
</evidence>
<organism evidence="12 13">
    <name type="scientific">Nocardia tenerifensis</name>
    <dbReference type="NCBI Taxonomy" id="228006"/>
    <lineage>
        <taxon>Bacteria</taxon>
        <taxon>Bacillati</taxon>
        <taxon>Actinomycetota</taxon>
        <taxon>Actinomycetes</taxon>
        <taxon>Mycobacteriales</taxon>
        <taxon>Nocardiaceae</taxon>
        <taxon>Nocardia</taxon>
    </lineage>
</organism>
<dbReference type="GO" id="GO:0006631">
    <property type="term" value="P:fatty acid metabolic process"/>
    <property type="evidence" value="ECO:0007669"/>
    <property type="project" value="UniProtKB-KW"/>
</dbReference>
<gene>
    <name evidence="12" type="ORF">DFR70_12233</name>
</gene>
<keyword evidence="8" id="KW-0443">Lipid metabolism</keyword>
<dbReference type="Pfam" id="PF00487">
    <property type="entry name" value="FA_desaturase"/>
    <property type="match status" value="1"/>
</dbReference>